<reference evidence="2" key="1">
    <citation type="journal article" date="2011" name="Proc. Natl. Acad. Sci. U.S.A.">
        <title>Obligate biotrophy features unraveled by the genomic analysis of rust fungi.</title>
        <authorList>
            <person name="Duplessis S."/>
            <person name="Cuomo C.A."/>
            <person name="Lin Y.-C."/>
            <person name="Aerts A."/>
            <person name="Tisserant E."/>
            <person name="Veneault-Fourrey C."/>
            <person name="Joly D.L."/>
            <person name="Hacquard S."/>
            <person name="Amselem J."/>
            <person name="Cantarel B.L."/>
            <person name="Chiu R."/>
            <person name="Coutinho P.M."/>
            <person name="Feau N."/>
            <person name="Field M."/>
            <person name="Frey P."/>
            <person name="Gelhaye E."/>
            <person name="Goldberg J."/>
            <person name="Grabherr M.G."/>
            <person name="Kodira C.D."/>
            <person name="Kohler A."/>
            <person name="Kuees U."/>
            <person name="Lindquist E.A."/>
            <person name="Lucas S.M."/>
            <person name="Mago R."/>
            <person name="Mauceli E."/>
            <person name="Morin E."/>
            <person name="Murat C."/>
            <person name="Pangilinan J.L."/>
            <person name="Park R."/>
            <person name="Pearson M."/>
            <person name="Quesneville H."/>
            <person name="Rouhier N."/>
            <person name="Sakthikumar S."/>
            <person name="Salamov A.A."/>
            <person name="Schmutz J."/>
            <person name="Selles B."/>
            <person name="Shapiro H."/>
            <person name="Tanguay P."/>
            <person name="Tuskan G.A."/>
            <person name="Henrissat B."/>
            <person name="Van de Peer Y."/>
            <person name="Rouze P."/>
            <person name="Ellis J.G."/>
            <person name="Dodds P.N."/>
            <person name="Schein J.E."/>
            <person name="Zhong S."/>
            <person name="Hamelin R.C."/>
            <person name="Grigoriev I.V."/>
            <person name="Szabo L.J."/>
            <person name="Martin F."/>
        </authorList>
    </citation>
    <scope>NUCLEOTIDE SEQUENCE [LARGE SCALE GENOMIC DNA]</scope>
    <source>
        <strain evidence="2">98AG31 / pathotype 3-4-7</strain>
    </source>
</reference>
<dbReference type="KEGG" id="mlr:MELLADRAFT_72345"/>
<accession>F4RSR4</accession>
<organism evidence="2">
    <name type="scientific">Melampsora larici-populina (strain 98AG31 / pathotype 3-4-7)</name>
    <name type="common">Poplar leaf rust fungus</name>
    <dbReference type="NCBI Taxonomy" id="747676"/>
    <lineage>
        <taxon>Eukaryota</taxon>
        <taxon>Fungi</taxon>
        <taxon>Dikarya</taxon>
        <taxon>Basidiomycota</taxon>
        <taxon>Pucciniomycotina</taxon>
        <taxon>Pucciniomycetes</taxon>
        <taxon>Pucciniales</taxon>
        <taxon>Melampsoraceae</taxon>
        <taxon>Melampsora</taxon>
    </lineage>
</organism>
<dbReference type="GeneID" id="18932080"/>
<dbReference type="AlphaFoldDB" id="F4RSR4"/>
<protein>
    <submittedName>
        <fullName evidence="1">Uncharacterized protein</fullName>
    </submittedName>
</protein>
<dbReference type="InParanoid" id="F4RSR4"/>
<dbReference type="RefSeq" id="XP_007412089.1">
    <property type="nucleotide sequence ID" value="XM_007412027.1"/>
</dbReference>
<keyword evidence="2" id="KW-1185">Reference proteome</keyword>
<name>F4RSR4_MELLP</name>
<dbReference type="EMBL" id="GL883117">
    <property type="protein sequence ID" value="EGG04650.1"/>
    <property type="molecule type" value="Genomic_DNA"/>
</dbReference>
<evidence type="ECO:0000313" key="2">
    <source>
        <dbReference type="Proteomes" id="UP000001072"/>
    </source>
</evidence>
<evidence type="ECO:0000313" key="1">
    <source>
        <dbReference type="EMBL" id="EGG04650.1"/>
    </source>
</evidence>
<dbReference type="HOGENOM" id="CLU_1949301_0_0_1"/>
<sequence length="129" mass="14621">MLDQLNSFTGELARMNEASTAQNNKINELYEREITITQTRIENERLNSELLAAHRRAELELQQKRFDFESQQTDTSNQKFEALETKIKSIAEAQQLNSANLETKISSIDQTLATMMHHLVGGLPANSGQ</sequence>
<dbReference type="Proteomes" id="UP000001072">
    <property type="component" value="Unassembled WGS sequence"/>
</dbReference>
<gene>
    <name evidence="1" type="ORF">MELLADRAFT_72345</name>
</gene>
<dbReference type="VEuPathDB" id="FungiDB:MELLADRAFT_72345"/>
<proteinExistence type="predicted"/>